<dbReference type="InterPro" id="IPR010929">
    <property type="entry name" value="PDR_CDR_ABC"/>
</dbReference>
<evidence type="ECO:0000256" key="2">
    <source>
        <dbReference type="ARBA" id="ARBA00006012"/>
    </source>
</evidence>
<dbReference type="PANTHER" id="PTHR19241">
    <property type="entry name" value="ATP-BINDING CASSETTE TRANSPORTER"/>
    <property type="match status" value="1"/>
</dbReference>
<keyword evidence="3" id="KW-0813">Transport</keyword>
<reference evidence="11" key="1">
    <citation type="journal article" date="2023" name="Mol. Phylogenet. Evol.">
        <title>Genome-scale phylogeny and comparative genomics of the fungal order Sordariales.</title>
        <authorList>
            <person name="Hensen N."/>
            <person name="Bonometti L."/>
            <person name="Westerberg I."/>
            <person name="Brannstrom I.O."/>
            <person name="Guillou S."/>
            <person name="Cros-Aarteil S."/>
            <person name="Calhoun S."/>
            <person name="Haridas S."/>
            <person name="Kuo A."/>
            <person name="Mondo S."/>
            <person name="Pangilinan J."/>
            <person name="Riley R."/>
            <person name="LaButti K."/>
            <person name="Andreopoulos B."/>
            <person name="Lipzen A."/>
            <person name="Chen C."/>
            <person name="Yan M."/>
            <person name="Daum C."/>
            <person name="Ng V."/>
            <person name="Clum A."/>
            <person name="Steindorff A."/>
            <person name="Ohm R.A."/>
            <person name="Martin F."/>
            <person name="Silar P."/>
            <person name="Natvig D.O."/>
            <person name="Lalanne C."/>
            <person name="Gautier V."/>
            <person name="Ament-Velasquez S.L."/>
            <person name="Kruys A."/>
            <person name="Hutchinson M.I."/>
            <person name="Powell A.J."/>
            <person name="Barry K."/>
            <person name="Miller A.N."/>
            <person name="Grigoriev I.V."/>
            <person name="Debuchy R."/>
            <person name="Gladieux P."/>
            <person name="Hiltunen Thoren M."/>
            <person name="Johannesson H."/>
        </authorList>
    </citation>
    <scope>NUCLEOTIDE SEQUENCE</scope>
    <source>
        <strain evidence="11">CBS 103.79</strain>
    </source>
</reference>
<evidence type="ECO:0000313" key="12">
    <source>
        <dbReference type="Proteomes" id="UP001303889"/>
    </source>
</evidence>
<keyword evidence="6" id="KW-0067">ATP-binding</keyword>
<keyword evidence="7 9" id="KW-1133">Transmembrane helix</keyword>
<keyword evidence="12" id="KW-1185">Reference proteome</keyword>
<dbReference type="GO" id="GO:0140359">
    <property type="term" value="F:ABC-type transporter activity"/>
    <property type="evidence" value="ECO:0007669"/>
    <property type="project" value="InterPro"/>
</dbReference>
<proteinExistence type="inferred from homology"/>
<gene>
    <name evidence="11" type="ORF">C8A05DRAFT_17382</name>
</gene>
<keyword evidence="11" id="KW-0378">Hydrolase</keyword>
<dbReference type="Proteomes" id="UP001303889">
    <property type="component" value="Unassembled WGS sequence"/>
</dbReference>
<comment type="subcellular location">
    <subcellularLocation>
        <location evidence="1">Membrane</location>
        <topology evidence="1">Multi-pass membrane protein</topology>
    </subcellularLocation>
</comment>
<feature type="domain" description="ABC transporter" evidence="10">
    <location>
        <begin position="767"/>
        <end position="1009"/>
    </location>
</feature>
<evidence type="ECO:0000256" key="5">
    <source>
        <dbReference type="ARBA" id="ARBA00022741"/>
    </source>
</evidence>
<keyword evidence="8 9" id="KW-0472">Membrane</keyword>
<dbReference type="GO" id="GO:0016020">
    <property type="term" value="C:membrane"/>
    <property type="evidence" value="ECO:0007669"/>
    <property type="project" value="UniProtKB-SubCell"/>
</dbReference>
<dbReference type="EMBL" id="MU855686">
    <property type="protein sequence ID" value="KAK3900294.1"/>
    <property type="molecule type" value="Genomic_DNA"/>
</dbReference>
<dbReference type="GO" id="GO:0016887">
    <property type="term" value="F:ATP hydrolysis activity"/>
    <property type="evidence" value="ECO:0007669"/>
    <property type="project" value="InterPro"/>
</dbReference>
<dbReference type="Pfam" id="PF06422">
    <property type="entry name" value="PDR_CDR"/>
    <property type="match status" value="1"/>
</dbReference>
<dbReference type="InterPro" id="IPR034003">
    <property type="entry name" value="ABCG_PDR_2"/>
</dbReference>
<evidence type="ECO:0000256" key="8">
    <source>
        <dbReference type="ARBA" id="ARBA00023136"/>
    </source>
</evidence>
<dbReference type="SUPFAM" id="SSF52540">
    <property type="entry name" value="P-loop containing nucleoside triphosphate hydrolases"/>
    <property type="match status" value="2"/>
</dbReference>
<dbReference type="InterPro" id="IPR027417">
    <property type="entry name" value="P-loop_NTPase"/>
</dbReference>
<dbReference type="Pfam" id="PF00005">
    <property type="entry name" value="ABC_tran"/>
    <property type="match status" value="2"/>
</dbReference>
<feature type="transmembrane region" description="Helical" evidence="9">
    <location>
        <begin position="1385"/>
        <end position="1406"/>
    </location>
</feature>
<feature type="transmembrane region" description="Helical" evidence="9">
    <location>
        <begin position="1258"/>
        <end position="1278"/>
    </location>
</feature>
<dbReference type="SMART" id="SM00382">
    <property type="entry name" value="AAA"/>
    <property type="match status" value="2"/>
</dbReference>
<feature type="transmembrane region" description="Helical" evidence="9">
    <location>
        <begin position="456"/>
        <end position="477"/>
    </location>
</feature>
<evidence type="ECO:0000256" key="7">
    <source>
        <dbReference type="ARBA" id="ARBA00022989"/>
    </source>
</evidence>
<feature type="transmembrane region" description="Helical" evidence="9">
    <location>
        <begin position="420"/>
        <end position="444"/>
    </location>
</feature>
<dbReference type="FunFam" id="3.40.50.300:FF:000054">
    <property type="entry name" value="ABC multidrug transporter atrF"/>
    <property type="match status" value="1"/>
</dbReference>
<sequence length="1416" mass="157749">MAANTMNVHEQALADWLRLQQHHDRLRFGVSFTRLSCHGFTAGESSRYQPTVTSWALAVPKFIINLVACRPKQKVQILHHFNGLIQPGDMLLVLGRPGSGCSTFLKTLAGDTHGFHVENMGRISYSGIPYDMMHRKFKGECLYLAEQDLHLPELTLGETLAFTARARENTLGKDTVQVARTAASLFHLDGAFDTKIGDAMIRGLSGGEKKRTSIAEAFLSDAQLQCWDGSTRGLDSSTALRFIQLLRRCTDALLSTVAMSVYQASEDMYRSFDKVTLLYEGRQIFFGPVDTAADYFTRLGFVRPSRATTADFLTSLTHPAERIVREGFEHTAPRTPDEFYAAWVRSEEARGLERDIRLWERDHQFRHHRKSDPQVCVPSLEKTERSANLSRLRTATYPLSLLQQVSMCLWRSFIRMRTNLTPVISGVIGQVVLAVIIGSVYYNLEPTTASFEKRAILLYFGLMLNAFSPAFEIYTIRHARPLIESQARLTLYHPSTDAVASFLSTLPTKALTVLLTNLPLYFMTSLRPTAAAFFTFLLFMLTCTLTMSLFFRMLGSLSRTLEETMAPVAAVVMLFVVYAGYVVPQGEMRAWLGWVRWVDPVFWGYEGLMVNEFAGREFPCAEADIVPRGLGYGQGGMEGRVCAVIGAVPGEQSVQGAAYLEAKFGFVREHLWRNLGVLFAIMLIFGAIHLLATELIPARRSRGEVLLFKRMRRTKQRAEFDEEATTAVNFSQDTSQLESVNGDDLEYDTKDKGRVIVEAIQIQSSVLHWSGLSYDIKTKTDTRRILNNIDGWVKPGTLTALMGVTGAGKTTLLDILADRATTGEVSGEVSIDGRPRDASFGRRIGYVQQEDIHMPTTTVREALEFSALLRQSGRRSDREKLEYVDHVLELLEMTAYADAIVGVPGEGLNVEQRKRLTIAVEMVARPELLLFLDEPTSGLDSQTAWSICKLLRRLADNGQAVLCTVHQPSSQLFEMFDRLLLLEKGGNQLYFGDIGPDAAALIDYFESHGAPPCPPGANPAEWMVEVTRTVGKGKVGEGVDGGVNWPKTWSNSPQKRRVRQQLVELKTTLPPLAPTNHHQRSAYAAPFHKQLAVVLRRSLRDYWRDPLYLYSRFGLCICVSLANSLSTFSLSPTLQTLRTLLFSLFLTTQLFSPLNQQITPRFHSRRALFESRELRARSHSWSVFLADILLLEVFFITLAGVVVFAVWFYPTGMWHNSTPGFGQAERAGLTACLVWTFVAWTGTLSVAMAAGVGDAETAVNLAVLVYWISLVFCGVLVAPGELPGFWRWVYRAVPLTYLVNGMAVAGLGGTRVVCSAVEMVRVEMPRGLVDAGRTCGEYLGEYVRMAGGYVEDPTAVGGCGYCPVAEANVILKALGMRLGDPWRNVGYMAVYVVFNVLAAFGLYWLARVPKGRRGKQ</sequence>
<dbReference type="Pfam" id="PF19055">
    <property type="entry name" value="ABC2_membrane_7"/>
    <property type="match status" value="1"/>
</dbReference>
<dbReference type="InterPro" id="IPR003593">
    <property type="entry name" value="AAA+_ATPase"/>
</dbReference>
<protein>
    <submittedName>
        <fullName evidence="11">P-loop containing nucleoside triphosphate hydrolase protein</fullName>
    </submittedName>
</protein>
<dbReference type="CDD" id="cd03232">
    <property type="entry name" value="ABCG_PDR_domain2"/>
    <property type="match status" value="1"/>
</dbReference>
<feature type="transmembrane region" description="Helical" evidence="9">
    <location>
        <begin position="498"/>
        <end position="518"/>
    </location>
</feature>
<evidence type="ECO:0000256" key="9">
    <source>
        <dbReference type="SAM" id="Phobius"/>
    </source>
</evidence>
<feature type="domain" description="ABC transporter" evidence="10">
    <location>
        <begin position="61"/>
        <end position="305"/>
    </location>
</feature>
<comment type="caution">
    <text evidence="11">The sequence shown here is derived from an EMBL/GenBank/DDBJ whole genome shotgun (WGS) entry which is preliminary data.</text>
</comment>
<dbReference type="InterPro" id="IPR043926">
    <property type="entry name" value="ABCG_dom"/>
</dbReference>
<dbReference type="PROSITE" id="PS50893">
    <property type="entry name" value="ABC_TRANSPORTER_2"/>
    <property type="match status" value="2"/>
</dbReference>
<accession>A0AAN6MGS9</accession>
<dbReference type="InterPro" id="IPR013525">
    <property type="entry name" value="ABC2_TM"/>
</dbReference>
<dbReference type="CDD" id="cd03233">
    <property type="entry name" value="ABCG_PDR_domain1"/>
    <property type="match status" value="1"/>
</dbReference>
<evidence type="ECO:0000259" key="10">
    <source>
        <dbReference type="PROSITE" id="PS50893"/>
    </source>
</evidence>
<organism evidence="11 12">
    <name type="scientific">Staphylotrichum tortipilum</name>
    <dbReference type="NCBI Taxonomy" id="2831512"/>
    <lineage>
        <taxon>Eukaryota</taxon>
        <taxon>Fungi</taxon>
        <taxon>Dikarya</taxon>
        <taxon>Ascomycota</taxon>
        <taxon>Pezizomycotina</taxon>
        <taxon>Sordariomycetes</taxon>
        <taxon>Sordariomycetidae</taxon>
        <taxon>Sordariales</taxon>
        <taxon>Chaetomiaceae</taxon>
        <taxon>Staphylotrichum</taxon>
    </lineage>
</organism>
<name>A0AAN6MGS9_9PEZI</name>
<feature type="transmembrane region" description="Helical" evidence="9">
    <location>
        <begin position="671"/>
        <end position="692"/>
    </location>
</feature>
<reference evidence="11" key="2">
    <citation type="submission" date="2023-05" db="EMBL/GenBank/DDBJ databases">
        <authorList>
            <consortium name="Lawrence Berkeley National Laboratory"/>
            <person name="Steindorff A."/>
            <person name="Hensen N."/>
            <person name="Bonometti L."/>
            <person name="Westerberg I."/>
            <person name="Brannstrom I.O."/>
            <person name="Guillou S."/>
            <person name="Cros-Aarteil S."/>
            <person name="Calhoun S."/>
            <person name="Haridas S."/>
            <person name="Kuo A."/>
            <person name="Mondo S."/>
            <person name="Pangilinan J."/>
            <person name="Riley R."/>
            <person name="Labutti K."/>
            <person name="Andreopoulos B."/>
            <person name="Lipzen A."/>
            <person name="Chen C."/>
            <person name="Yanf M."/>
            <person name="Daum C."/>
            <person name="Ng V."/>
            <person name="Clum A."/>
            <person name="Ohm R."/>
            <person name="Martin F."/>
            <person name="Silar P."/>
            <person name="Natvig D."/>
            <person name="Lalanne C."/>
            <person name="Gautier V."/>
            <person name="Ament-Velasquez S.L."/>
            <person name="Kruys A."/>
            <person name="Hutchinson M.I."/>
            <person name="Powell A.J."/>
            <person name="Barry K."/>
            <person name="Miller A.N."/>
            <person name="Grigoriev I.V."/>
            <person name="Debuchy R."/>
            <person name="Gladieux P."/>
            <person name="Thoren M.H."/>
            <person name="Johannesson H."/>
        </authorList>
    </citation>
    <scope>NUCLEOTIDE SEQUENCE</scope>
    <source>
        <strain evidence="11">CBS 103.79</strain>
    </source>
</reference>
<keyword evidence="5" id="KW-0547">Nucleotide-binding</keyword>
<dbReference type="InterPro" id="IPR003439">
    <property type="entry name" value="ABC_transporter-like_ATP-bd"/>
</dbReference>
<evidence type="ECO:0000313" key="11">
    <source>
        <dbReference type="EMBL" id="KAK3900294.1"/>
    </source>
</evidence>
<feature type="transmembrane region" description="Helical" evidence="9">
    <location>
        <begin position="530"/>
        <end position="552"/>
    </location>
</feature>
<feature type="transmembrane region" description="Helical" evidence="9">
    <location>
        <begin position="1228"/>
        <end position="1251"/>
    </location>
</feature>
<evidence type="ECO:0000256" key="3">
    <source>
        <dbReference type="ARBA" id="ARBA00022448"/>
    </source>
</evidence>
<dbReference type="Pfam" id="PF01061">
    <property type="entry name" value="ABC2_membrane"/>
    <property type="match status" value="2"/>
</dbReference>
<feature type="transmembrane region" description="Helical" evidence="9">
    <location>
        <begin position="1181"/>
        <end position="1208"/>
    </location>
</feature>
<dbReference type="InterPro" id="IPR034001">
    <property type="entry name" value="ABCG_PDR_1"/>
</dbReference>
<dbReference type="GO" id="GO:0005524">
    <property type="term" value="F:ATP binding"/>
    <property type="evidence" value="ECO:0007669"/>
    <property type="project" value="UniProtKB-KW"/>
</dbReference>
<dbReference type="Gene3D" id="3.40.50.300">
    <property type="entry name" value="P-loop containing nucleotide triphosphate hydrolases"/>
    <property type="match status" value="2"/>
</dbReference>
<feature type="transmembrane region" description="Helical" evidence="9">
    <location>
        <begin position="564"/>
        <end position="583"/>
    </location>
</feature>
<comment type="similarity">
    <text evidence="2">Belongs to the ABC transporter superfamily. ABCG family. PDR (TC 3.A.1.205) subfamily.</text>
</comment>
<evidence type="ECO:0000256" key="1">
    <source>
        <dbReference type="ARBA" id="ARBA00004141"/>
    </source>
</evidence>
<evidence type="ECO:0000256" key="4">
    <source>
        <dbReference type="ARBA" id="ARBA00022692"/>
    </source>
</evidence>
<evidence type="ECO:0000256" key="6">
    <source>
        <dbReference type="ARBA" id="ARBA00022840"/>
    </source>
</evidence>
<keyword evidence="4 9" id="KW-0812">Transmembrane</keyword>